<proteinExistence type="predicted"/>
<sequence>MALRLGTFGAWFNPSYDDDTRVRFVAEAEALGFGTAWLGLGRRALPDLALVERALDATSEIVVATAIVNMWTNDAASIAESYERIDARHPDRFLLGVGIGHPESITRFHSPYETMVSYLDELDAAVPADRRVLAALGDRSLRLARDRAAGAHPYLVVPGHTRHARDLLGPGALLAPEHKVVVGADAGHARAIGRDYVADPYLGLRNYVNNLLRHGFGSGDIADRGSDALIDALVVHGTPETIATRLAAHLEAGADHVGVQVLVEPGHDPMPGYRRLAQALFPGPGGSGSSLRTAGADEV</sequence>
<reference evidence="2 3" key="1">
    <citation type="submission" date="2024-09" db="EMBL/GenBank/DDBJ databases">
        <authorList>
            <person name="Sun Q."/>
            <person name="Mori K."/>
        </authorList>
    </citation>
    <scope>NUCLEOTIDE SEQUENCE [LARGE SCALE GENOMIC DNA]</scope>
    <source>
        <strain evidence="2 3">TBRC 0563</strain>
    </source>
</reference>
<dbReference type="EC" id="1.-.-.-" evidence="2"/>
<dbReference type="RefSeq" id="WP_378198466.1">
    <property type="nucleotide sequence ID" value="NZ_JBHLZP010000052.1"/>
</dbReference>
<evidence type="ECO:0000259" key="1">
    <source>
        <dbReference type="Pfam" id="PF00296"/>
    </source>
</evidence>
<evidence type="ECO:0000313" key="3">
    <source>
        <dbReference type="Proteomes" id="UP001589627"/>
    </source>
</evidence>
<gene>
    <name evidence="2" type="ORF">ACFFNX_10190</name>
</gene>
<dbReference type="GO" id="GO:0016491">
    <property type="term" value="F:oxidoreductase activity"/>
    <property type="evidence" value="ECO:0007669"/>
    <property type="project" value="UniProtKB-KW"/>
</dbReference>
<name>A0ABV5YBZ4_9ACTN</name>
<dbReference type="NCBIfam" id="TIGR03620">
    <property type="entry name" value="F420_MSMEG_4141"/>
    <property type="match status" value="1"/>
</dbReference>
<keyword evidence="3" id="KW-1185">Reference proteome</keyword>
<feature type="domain" description="Luciferase-like" evidence="1">
    <location>
        <begin position="22"/>
        <end position="121"/>
    </location>
</feature>
<dbReference type="PANTHER" id="PTHR30137:SF18">
    <property type="entry name" value="CONSERVED PROTEIN"/>
    <property type="match status" value="1"/>
</dbReference>
<protein>
    <submittedName>
        <fullName evidence="2">LLM class F420-dependent oxidoreductase</fullName>
        <ecNumber evidence="2">1.-.-.-</ecNumber>
    </submittedName>
</protein>
<dbReference type="PANTHER" id="PTHR30137">
    <property type="entry name" value="LUCIFERASE-LIKE MONOOXYGENASE"/>
    <property type="match status" value="1"/>
</dbReference>
<dbReference type="InterPro" id="IPR050766">
    <property type="entry name" value="Bact_Lucif_Oxidored"/>
</dbReference>
<dbReference type="Gene3D" id="3.20.20.30">
    <property type="entry name" value="Luciferase-like domain"/>
    <property type="match status" value="2"/>
</dbReference>
<comment type="caution">
    <text evidence="2">The sequence shown here is derived from an EMBL/GenBank/DDBJ whole genome shotgun (WGS) entry which is preliminary data.</text>
</comment>
<dbReference type="Proteomes" id="UP001589627">
    <property type="component" value="Unassembled WGS sequence"/>
</dbReference>
<evidence type="ECO:0000313" key="2">
    <source>
        <dbReference type="EMBL" id="MFB9832556.1"/>
    </source>
</evidence>
<organism evidence="2 3">
    <name type="scientific">Actinoallomurus acaciae</name>
    <dbReference type="NCBI Taxonomy" id="502577"/>
    <lineage>
        <taxon>Bacteria</taxon>
        <taxon>Bacillati</taxon>
        <taxon>Actinomycetota</taxon>
        <taxon>Actinomycetes</taxon>
        <taxon>Streptosporangiales</taxon>
        <taxon>Thermomonosporaceae</taxon>
        <taxon>Actinoallomurus</taxon>
    </lineage>
</organism>
<keyword evidence="2" id="KW-0560">Oxidoreductase</keyword>
<dbReference type="Pfam" id="PF00296">
    <property type="entry name" value="Bac_luciferase"/>
    <property type="match status" value="1"/>
</dbReference>
<dbReference type="InterPro" id="IPR011251">
    <property type="entry name" value="Luciferase-like_dom"/>
</dbReference>
<dbReference type="EMBL" id="JBHLZP010000052">
    <property type="protein sequence ID" value="MFB9832556.1"/>
    <property type="molecule type" value="Genomic_DNA"/>
</dbReference>
<dbReference type="InterPro" id="IPR036661">
    <property type="entry name" value="Luciferase-like_sf"/>
</dbReference>
<dbReference type="SUPFAM" id="SSF51679">
    <property type="entry name" value="Bacterial luciferase-like"/>
    <property type="match status" value="1"/>
</dbReference>
<accession>A0ABV5YBZ4</accession>
<dbReference type="InterPro" id="IPR019922">
    <property type="entry name" value="Lucif-like_OxRdatse_MSMEG_4141"/>
</dbReference>